<dbReference type="RefSeq" id="WP_038092025.1">
    <property type="nucleotide sequence ID" value="NZ_JMIR01000031.1"/>
</dbReference>
<evidence type="ECO:0000256" key="2">
    <source>
        <dbReference type="ARBA" id="ARBA00022490"/>
    </source>
</evidence>
<sequence>MGAVGQRIKELRKASNLTQQELAEGVVTRSYISQIEKGLIQPSYDTLEKLSKKLACTVEDFFKEPENKALQVSEWKKFIRFSEQHVESGHFEQAKKTLDNANIDAPEELNEYDHGLLAWVNGRLAEHRGETLEAAELYEKSISHFENNNYVRERIRSMDSLAYIQLLQNHNDAALKTLNDAYQTLIHHQIGGLTKVSLLINFAMAHGKLGESHSAIRFWQEANDLNQSMRAFYRQGNIVMGLGNCYFQIGELQEAERYYHRALAIHEATEHLNNKAGVYTNLGKLYTAMRDYPKAIESLLTALHLYESLNMESKLVNAKSEIAQAFYAHEEYDQASKYCYQILSAKNEYKHKGTAYKILGAVEVARKNYDKALEHYRESLELFTQHNFPALANDVLRLTADVYFETGDFKQAAEFYRQVKMDDKPKAL</sequence>
<dbReference type="InterPro" id="IPR011990">
    <property type="entry name" value="TPR-like_helical_dom_sf"/>
</dbReference>
<keyword evidence="3" id="KW-0677">Repeat</keyword>
<comment type="subcellular location">
    <subcellularLocation>
        <location evidence="1">Cytoplasm</location>
    </subcellularLocation>
</comment>
<dbReference type="EMBL" id="JMIR01000031">
    <property type="protein sequence ID" value="KEO81892.1"/>
    <property type="molecule type" value="Genomic_DNA"/>
</dbReference>
<evidence type="ECO:0000256" key="5">
    <source>
        <dbReference type="ARBA" id="ARBA00038253"/>
    </source>
</evidence>
<dbReference type="InterPro" id="IPR010982">
    <property type="entry name" value="Lambda_DNA-bd_dom_sf"/>
</dbReference>
<dbReference type="InterPro" id="IPR019734">
    <property type="entry name" value="TPR_rpt"/>
</dbReference>
<organism evidence="8 9">
    <name type="scientific">Tumebacillus flagellatus</name>
    <dbReference type="NCBI Taxonomy" id="1157490"/>
    <lineage>
        <taxon>Bacteria</taxon>
        <taxon>Bacillati</taxon>
        <taxon>Bacillota</taxon>
        <taxon>Bacilli</taxon>
        <taxon>Bacillales</taxon>
        <taxon>Alicyclobacillaceae</taxon>
        <taxon>Tumebacillus</taxon>
    </lineage>
</organism>
<dbReference type="PROSITE" id="PS50943">
    <property type="entry name" value="HTH_CROC1"/>
    <property type="match status" value="1"/>
</dbReference>
<dbReference type="PANTHER" id="PTHR46630">
    <property type="entry name" value="TETRATRICOPEPTIDE REPEAT PROTEIN 29"/>
    <property type="match status" value="1"/>
</dbReference>
<reference evidence="8 9" key="1">
    <citation type="journal article" date="2013" name="Int. J. Syst. Evol. Microbiol.">
        <title>Tumebacillus flagellatus sp. nov., an alpha-amylase/pullulanase-producing bacterium isolated from cassava wastewater.</title>
        <authorList>
            <person name="Wang Q."/>
            <person name="Xie N."/>
            <person name="Qin Y."/>
            <person name="Shen N."/>
            <person name="Zhu J."/>
            <person name="Mi H."/>
            <person name="Huang R."/>
        </authorList>
    </citation>
    <scope>NUCLEOTIDE SEQUENCE [LARGE SCALE GENOMIC DNA]</scope>
    <source>
        <strain evidence="8 9">GST4</strain>
    </source>
</reference>
<dbReference type="Pfam" id="PF13424">
    <property type="entry name" value="TPR_12"/>
    <property type="match status" value="1"/>
</dbReference>
<dbReference type="eggNOG" id="COG1396">
    <property type="taxonomic scope" value="Bacteria"/>
</dbReference>
<comment type="similarity">
    <text evidence="5">Belongs to the Rap family.</text>
</comment>
<dbReference type="PROSITE" id="PS50005">
    <property type="entry name" value="TPR"/>
    <property type="match status" value="3"/>
</dbReference>
<dbReference type="InterPro" id="IPR001387">
    <property type="entry name" value="Cro/C1-type_HTH"/>
</dbReference>
<dbReference type="SUPFAM" id="SSF48452">
    <property type="entry name" value="TPR-like"/>
    <property type="match status" value="2"/>
</dbReference>
<keyword evidence="2" id="KW-0963">Cytoplasm</keyword>
<dbReference type="Gene3D" id="1.10.260.40">
    <property type="entry name" value="lambda repressor-like DNA-binding domains"/>
    <property type="match status" value="1"/>
</dbReference>
<feature type="repeat" description="TPR" evidence="6">
    <location>
        <begin position="236"/>
        <end position="269"/>
    </location>
</feature>
<dbReference type="SMART" id="SM00530">
    <property type="entry name" value="HTH_XRE"/>
    <property type="match status" value="1"/>
</dbReference>
<evidence type="ECO:0000259" key="7">
    <source>
        <dbReference type="PROSITE" id="PS50943"/>
    </source>
</evidence>
<keyword evidence="4 6" id="KW-0802">TPR repeat</keyword>
<dbReference type="CDD" id="cd00093">
    <property type="entry name" value="HTH_XRE"/>
    <property type="match status" value="1"/>
</dbReference>
<dbReference type="GO" id="GO:0005737">
    <property type="term" value="C:cytoplasm"/>
    <property type="evidence" value="ECO:0007669"/>
    <property type="project" value="UniProtKB-SubCell"/>
</dbReference>
<dbReference type="eggNOG" id="COG0457">
    <property type="taxonomic scope" value="Bacteria"/>
</dbReference>
<dbReference type="Pfam" id="PF01381">
    <property type="entry name" value="HTH_3"/>
    <property type="match status" value="1"/>
</dbReference>
<dbReference type="OrthoDB" id="2470999at2"/>
<dbReference type="Proteomes" id="UP000027931">
    <property type="component" value="Unassembled WGS sequence"/>
</dbReference>
<dbReference type="Gene3D" id="1.25.40.10">
    <property type="entry name" value="Tetratricopeptide repeat domain"/>
    <property type="match status" value="3"/>
</dbReference>
<protein>
    <recommendedName>
        <fullName evidence="7">HTH cro/C1-type domain-containing protein</fullName>
    </recommendedName>
</protein>
<accession>A0A074M7A4</accession>
<evidence type="ECO:0000313" key="9">
    <source>
        <dbReference type="Proteomes" id="UP000027931"/>
    </source>
</evidence>
<dbReference type="SUPFAM" id="SSF47413">
    <property type="entry name" value="lambda repressor-like DNA-binding domains"/>
    <property type="match status" value="1"/>
</dbReference>
<feature type="repeat" description="TPR" evidence="6">
    <location>
        <begin position="353"/>
        <end position="386"/>
    </location>
</feature>
<evidence type="ECO:0000256" key="4">
    <source>
        <dbReference type="ARBA" id="ARBA00022803"/>
    </source>
</evidence>
<dbReference type="STRING" id="1157490.EL26_18830"/>
<proteinExistence type="inferred from homology"/>
<evidence type="ECO:0000313" key="8">
    <source>
        <dbReference type="EMBL" id="KEO81892.1"/>
    </source>
</evidence>
<dbReference type="SMART" id="SM00028">
    <property type="entry name" value="TPR"/>
    <property type="match status" value="7"/>
</dbReference>
<evidence type="ECO:0000256" key="3">
    <source>
        <dbReference type="ARBA" id="ARBA00022737"/>
    </source>
</evidence>
<keyword evidence="9" id="KW-1185">Reference proteome</keyword>
<evidence type="ECO:0000256" key="1">
    <source>
        <dbReference type="ARBA" id="ARBA00004496"/>
    </source>
</evidence>
<dbReference type="GO" id="GO:0003677">
    <property type="term" value="F:DNA binding"/>
    <property type="evidence" value="ECO:0007669"/>
    <property type="project" value="InterPro"/>
</dbReference>
<feature type="repeat" description="TPR" evidence="6">
    <location>
        <begin position="276"/>
        <end position="309"/>
    </location>
</feature>
<gene>
    <name evidence="8" type="ORF">EL26_18830</name>
</gene>
<dbReference type="Pfam" id="PF14938">
    <property type="entry name" value="SNAP"/>
    <property type="match status" value="1"/>
</dbReference>
<dbReference type="InterPro" id="IPR051476">
    <property type="entry name" value="Bac_ResReg_Asp_Phosphatase"/>
</dbReference>
<dbReference type="AlphaFoldDB" id="A0A074M7A4"/>
<feature type="domain" description="HTH cro/C1-type" evidence="7">
    <location>
        <begin position="8"/>
        <end position="61"/>
    </location>
</feature>
<name>A0A074M7A4_9BACL</name>
<dbReference type="PANTHER" id="PTHR46630:SF1">
    <property type="entry name" value="TETRATRICOPEPTIDE REPEAT PROTEIN 29"/>
    <property type="match status" value="1"/>
</dbReference>
<comment type="caution">
    <text evidence="8">The sequence shown here is derived from an EMBL/GenBank/DDBJ whole genome shotgun (WGS) entry which is preliminary data.</text>
</comment>
<evidence type="ECO:0000256" key="6">
    <source>
        <dbReference type="PROSITE-ProRule" id="PRU00339"/>
    </source>
</evidence>